<dbReference type="InterPro" id="IPR003313">
    <property type="entry name" value="AraC-bd"/>
</dbReference>
<dbReference type="PROSITE" id="PS01124">
    <property type="entry name" value="HTH_ARAC_FAMILY_2"/>
    <property type="match status" value="1"/>
</dbReference>
<evidence type="ECO:0000259" key="4">
    <source>
        <dbReference type="PROSITE" id="PS01124"/>
    </source>
</evidence>
<dbReference type="Gene3D" id="1.10.10.60">
    <property type="entry name" value="Homeodomain-like"/>
    <property type="match status" value="1"/>
</dbReference>
<evidence type="ECO:0000256" key="1">
    <source>
        <dbReference type="ARBA" id="ARBA00023015"/>
    </source>
</evidence>
<dbReference type="CDD" id="cd06124">
    <property type="entry name" value="cupin_NimR-like_N"/>
    <property type="match status" value="1"/>
</dbReference>
<feature type="domain" description="HTH araC/xylS-type" evidence="4">
    <location>
        <begin position="154"/>
        <end position="251"/>
    </location>
</feature>
<keyword evidence="2" id="KW-0238">DNA-binding</keyword>
<dbReference type="InterPro" id="IPR011051">
    <property type="entry name" value="RmlC_Cupin_sf"/>
</dbReference>
<dbReference type="InterPro" id="IPR014710">
    <property type="entry name" value="RmlC-like_jellyroll"/>
</dbReference>
<dbReference type="PANTHER" id="PTHR11019:SF190">
    <property type="entry name" value="ARAC-FAMILY REGULATORY PROTEIN"/>
    <property type="match status" value="1"/>
</dbReference>
<accession>A0ABW2S7T8</accession>
<dbReference type="RefSeq" id="WP_382198841.1">
    <property type="nucleotide sequence ID" value="NZ_JBHTBZ010000010.1"/>
</dbReference>
<dbReference type="Pfam" id="PF02311">
    <property type="entry name" value="AraC_binding"/>
    <property type="match status" value="1"/>
</dbReference>
<keyword evidence="1" id="KW-0805">Transcription regulation</keyword>
<dbReference type="InterPro" id="IPR009057">
    <property type="entry name" value="Homeodomain-like_sf"/>
</dbReference>
<dbReference type="InterPro" id="IPR018060">
    <property type="entry name" value="HTH_AraC"/>
</dbReference>
<evidence type="ECO:0000256" key="2">
    <source>
        <dbReference type="ARBA" id="ARBA00023125"/>
    </source>
</evidence>
<keyword evidence="3" id="KW-0804">Transcription</keyword>
<dbReference type="SUPFAM" id="SSF51182">
    <property type="entry name" value="RmlC-like cupins"/>
    <property type="match status" value="1"/>
</dbReference>
<dbReference type="PROSITE" id="PS00041">
    <property type="entry name" value="HTH_ARAC_FAMILY_1"/>
    <property type="match status" value="1"/>
</dbReference>
<dbReference type="Gene3D" id="2.60.120.10">
    <property type="entry name" value="Jelly Rolls"/>
    <property type="match status" value="1"/>
</dbReference>
<protein>
    <submittedName>
        <fullName evidence="5">AraC family transcriptional regulator</fullName>
    </submittedName>
</protein>
<evidence type="ECO:0000313" key="5">
    <source>
        <dbReference type="EMBL" id="MFC7459597.1"/>
    </source>
</evidence>
<dbReference type="Pfam" id="PF12833">
    <property type="entry name" value="HTH_18"/>
    <property type="match status" value="1"/>
</dbReference>
<dbReference type="InterPro" id="IPR018062">
    <property type="entry name" value="HTH_AraC-typ_CS"/>
</dbReference>
<evidence type="ECO:0000313" key="6">
    <source>
        <dbReference type="Proteomes" id="UP001596457"/>
    </source>
</evidence>
<keyword evidence="6" id="KW-1185">Reference proteome</keyword>
<sequence>MTPPAPAPAPALEFKVVHVRAGHEDAPATHDTGQFVHAISGVIEVGMAGRVLLAPPQYGVWIPPGLEHVSSNRHEASYATLYVPPPWCAELPAQACTLAVNPLMLALLDSLREGTTAWLHTAKAQRLLWVLLDQLTEAPPHDSYLPMSQDPLLAQVLHALQAQPWDTRSLADWASSVHTTERTLARRCQRDLNMPFNEWRQRLKVLKGIALLEAGHAVKRVAMDLGYSAPSAFISMFQRQVGLTPQAYMQHKRGSR</sequence>
<comment type="caution">
    <text evidence="5">The sequence shown here is derived from an EMBL/GenBank/DDBJ whole genome shotgun (WGS) entry which is preliminary data.</text>
</comment>
<name>A0ABW2S7T8_9BURK</name>
<gene>
    <name evidence="5" type="ORF">ACFQU0_04055</name>
</gene>
<reference evidence="6" key="1">
    <citation type="journal article" date="2019" name="Int. J. Syst. Evol. Microbiol.">
        <title>The Global Catalogue of Microorganisms (GCM) 10K type strain sequencing project: providing services to taxonomists for standard genome sequencing and annotation.</title>
        <authorList>
            <consortium name="The Broad Institute Genomics Platform"/>
            <consortium name="The Broad Institute Genome Sequencing Center for Infectious Disease"/>
            <person name="Wu L."/>
            <person name="Ma J."/>
        </authorList>
    </citation>
    <scope>NUCLEOTIDE SEQUENCE [LARGE SCALE GENOMIC DNA]</scope>
    <source>
        <strain evidence="6">CCUG 53903</strain>
    </source>
</reference>
<organism evidence="5 6">
    <name type="scientific">Hydrogenophaga defluvii</name>
    <dbReference type="NCBI Taxonomy" id="249410"/>
    <lineage>
        <taxon>Bacteria</taxon>
        <taxon>Pseudomonadati</taxon>
        <taxon>Pseudomonadota</taxon>
        <taxon>Betaproteobacteria</taxon>
        <taxon>Burkholderiales</taxon>
        <taxon>Comamonadaceae</taxon>
        <taxon>Hydrogenophaga</taxon>
    </lineage>
</organism>
<evidence type="ECO:0000256" key="3">
    <source>
        <dbReference type="ARBA" id="ARBA00023163"/>
    </source>
</evidence>
<dbReference type="EMBL" id="JBHTBZ010000010">
    <property type="protein sequence ID" value="MFC7459597.1"/>
    <property type="molecule type" value="Genomic_DNA"/>
</dbReference>
<dbReference type="SUPFAM" id="SSF46689">
    <property type="entry name" value="Homeodomain-like"/>
    <property type="match status" value="1"/>
</dbReference>
<dbReference type="PANTHER" id="PTHR11019">
    <property type="entry name" value="HTH-TYPE TRANSCRIPTIONAL REGULATOR NIMR"/>
    <property type="match status" value="1"/>
</dbReference>
<dbReference type="Proteomes" id="UP001596457">
    <property type="component" value="Unassembled WGS sequence"/>
</dbReference>
<dbReference type="SMART" id="SM00342">
    <property type="entry name" value="HTH_ARAC"/>
    <property type="match status" value="1"/>
</dbReference>
<proteinExistence type="predicted"/>